<dbReference type="Pfam" id="PF12804">
    <property type="entry name" value="NTP_transf_3"/>
    <property type="match status" value="1"/>
</dbReference>
<dbReference type="InterPro" id="IPR029044">
    <property type="entry name" value="Nucleotide-diphossugar_trans"/>
</dbReference>
<keyword evidence="10" id="KW-0548">Nucleotidyltransferase</keyword>
<dbReference type="GO" id="GO:1902758">
    <property type="term" value="P:bis(molybdopterin guanine dinucleotide)molybdenum biosynthetic process"/>
    <property type="evidence" value="ECO:0007669"/>
    <property type="project" value="TreeGrafter"/>
</dbReference>
<dbReference type="EC" id="2.7.7.77" evidence="8"/>
<comment type="subunit">
    <text evidence="8">Monomer.</text>
</comment>
<feature type="domain" description="MobA-like NTP transferase" evidence="9">
    <location>
        <begin position="6"/>
        <end position="162"/>
    </location>
</feature>
<evidence type="ECO:0000256" key="1">
    <source>
        <dbReference type="ARBA" id="ARBA00022490"/>
    </source>
</evidence>
<dbReference type="SUPFAM" id="SSF53448">
    <property type="entry name" value="Nucleotide-diphospho-sugar transferases"/>
    <property type="match status" value="1"/>
</dbReference>
<proteinExistence type="inferred from homology"/>
<comment type="caution">
    <text evidence="10">The sequence shown here is derived from an EMBL/GenBank/DDBJ whole genome shotgun (WGS) entry which is preliminary data.</text>
</comment>
<dbReference type="GO" id="GO:0005737">
    <property type="term" value="C:cytoplasm"/>
    <property type="evidence" value="ECO:0007669"/>
    <property type="project" value="UniProtKB-SubCell"/>
</dbReference>
<keyword evidence="4 8" id="KW-0547">Nucleotide-binding</keyword>
<protein>
    <recommendedName>
        <fullName evidence="8">Molybdenum cofactor guanylyltransferase</fullName>
        <shortName evidence="8">MoCo guanylyltransferase</shortName>
        <ecNumber evidence="8">2.7.7.77</ecNumber>
    </recommendedName>
    <alternativeName>
        <fullName evidence="8">GTP:molybdopterin guanylyltransferase</fullName>
    </alternativeName>
    <alternativeName>
        <fullName evidence="8">Mo-MPT guanylyltransferase</fullName>
    </alternativeName>
    <alternativeName>
        <fullName evidence="8">Molybdopterin guanylyltransferase</fullName>
    </alternativeName>
    <alternativeName>
        <fullName evidence="8">Molybdopterin-guanine dinucleotide synthase</fullName>
        <shortName evidence="8">MGD synthase</shortName>
    </alternativeName>
</protein>
<dbReference type="PANTHER" id="PTHR19136:SF81">
    <property type="entry name" value="MOLYBDENUM COFACTOR GUANYLYLTRANSFERASE"/>
    <property type="match status" value="1"/>
</dbReference>
<feature type="binding site" evidence="8">
    <location>
        <position position="102"/>
    </location>
    <ligand>
        <name>GTP</name>
        <dbReference type="ChEBI" id="CHEBI:37565"/>
    </ligand>
</feature>
<evidence type="ECO:0000313" key="10">
    <source>
        <dbReference type="EMBL" id="MCT8989365.1"/>
    </source>
</evidence>
<comment type="domain">
    <text evidence="8">The N-terminal domain determines nucleotide recognition and specific binding, while the C-terminal domain determines the specific binding to the target protein.</text>
</comment>
<evidence type="ECO:0000313" key="11">
    <source>
        <dbReference type="Proteomes" id="UP001149009"/>
    </source>
</evidence>
<evidence type="ECO:0000256" key="5">
    <source>
        <dbReference type="ARBA" id="ARBA00022842"/>
    </source>
</evidence>
<dbReference type="EMBL" id="JAODNV010000005">
    <property type="protein sequence ID" value="MCT8989365.1"/>
    <property type="molecule type" value="Genomic_DNA"/>
</dbReference>
<dbReference type="Proteomes" id="UP001149009">
    <property type="component" value="Unassembled WGS sequence"/>
</dbReference>
<sequence>MSGIAGVILAGGRSARMGGGDKFLRPLAGKPLLAHVIEHLRPQVDALAINANTDPARLERFGLPVIPDTLTGMGPLGGVLAALRWAQDLPRGYTHVATVACDTPFFPRDLVTKLRAAADASGSIVQALSSGRVHPTFALWPVSLAGKLEAFLQNQGAASMRAFAGEHHPAVAVDFAPGAGQDPFFNINTPTDLKAAEQMAGKAPR</sequence>
<dbReference type="GO" id="GO:0046872">
    <property type="term" value="F:metal ion binding"/>
    <property type="evidence" value="ECO:0007669"/>
    <property type="project" value="UniProtKB-KW"/>
</dbReference>
<comment type="cofactor">
    <cofactor evidence="8">
        <name>Mg(2+)</name>
        <dbReference type="ChEBI" id="CHEBI:18420"/>
    </cofactor>
</comment>
<feature type="binding site" evidence="8">
    <location>
        <position position="22"/>
    </location>
    <ligand>
        <name>GTP</name>
        <dbReference type="ChEBI" id="CHEBI:37565"/>
    </ligand>
</feature>
<feature type="binding site" evidence="8">
    <location>
        <position position="68"/>
    </location>
    <ligand>
        <name>GTP</name>
        <dbReference type="ChEBI" id="CHEBI:37565"/>
    </ligand>
</feature>
<feature type="binding site" evidence="8">
    <location>
        <position position="102"/>
    </location>
    <ligand>
        <name>Mg(2+)</name>
        <dbReference type="ChEBI" id="CHEBI:18420"/>
    </ligand>
</feature>
<comment type="catalytic activity">
    <reaction evidence="8">
        <text>Mo-molybdopterin + GTP + H(+) = Mo-molybdopterin guanine dinucleotide + diphosphate</text>
        <dbReference type="Rhea" id="RHEA:34243"/>
        <dbReference type="ChEBI" id="CHEBI:15378"/>
        <dbReference type="ChEBI" id="CHEBI:33019"/>
        <dbReference type="ChEBI" id="CHEBI:37565"/>
        <dbReference type="ChEBI" id="CHEBI:71302"/>
        <dbReference type="ChEBI" id="CHEBI:71310"/>
        <dbReference type="EC" id="2.7.7.77"/>
    </reaction>
</comment>
<feature type="binding site" evidence="8">
    <location>
        <position position="50"/>
    </location>
    <ligand>
        <name>GTP</name>
        <dbReference type="ChEBI" id="CHEBI:37565"/>
    </ligand>
</feature>
<keyword evidence="5 8" id="KW-0460">Magnesium</keyword>
<keyword evidence="11" id="KW-1185">Reference proteome</keyword>
<gene>
    <name evidence="8 10" type="primary">mobA</name>
    <name evidence="10" type="ORF">NYR54_03505</name>
</gene>
<evidence type="ECO:0000259" key="9">
    <source>
        <dbReference type="Pfam" id="PF12804"/>
    </source>
</evidence>
<organism evidence="10 11">
    <name type="scientific">Chelativorans petroleitrophicus</name>
    <dbReference type="NCBI Taxonomy" id="2975484"/>
    <lineage>
        <taxon>Bacteria</taxon>
        <taxon>Pseudomonadati</taxon>
        <taxon>Pseudomonadota</taxon>
        <taxon>Alphaproteobacteria</taxon>
        <taxon>Hyphomicrobiales</taxon>
        <taxon>Phyllobacteriaceae</taxon>
        <taxon>Chelativorans</taxon>
    </lineage>
</organism>
<comment type="subcellular location">
    <subcellularLocation>
        <location evidence="8">Cytoplasm</location>
    </subcellularLocation>
</comment>
<keyword evidence="7 8" id="KW-0501">Molybdenum cofactor biosynthesis</keyword>
<evidence type="ECO:0000256" key="4">
    <source>
        <dbReference type="ARBA" id="ARBA00022741"/>
    </source>
</evidence>
<evidence type="ECO:0000256" key="8">
    <source>
        <dbReference type="HAMAP-Rule" id="MF_00316"/>
    </source>
</evidence>
<dbReference type="InterPro" id="IPR013482">
    <property type="entry name" value="Molybde_CF_guanTrfase"/>
</dbReference>
<dbReference type="PANTHER" id="PTHR19136">
    <property type="entry name" value="MOLYBDENUM COFACTOR GUANYLYLTRANSFERASE"/>
    <property type="match status" value="1"/>
</dbReference>
<dbReference type="GO" id="GO:0061603">
    <property type="term" value="F:molybdenum cofactor guanylyltransferase activity"/>
    <property type="evidence" value="ECO:0007669"/>
    <property type="project" value="UniProtKB-EC"/>
</dbReference>
<keyword evidence="1 8" id="KW-0963">Cytoplasm</keyword>
<reference evidence="10" key="1">
    <citation type="submission" date="2022-08" db="EMBL/GenBank/DDBJ databases">
        <title>Chelativorans sichuanense sp. nov., a paraffin oil-degrading bacterium isolated from a mixture of oil-based drill cuttings and paddy soil.</title>
        <authorList>
            <person name="Yu J."/>
            <person name="Liu H."/>
            <person name="Chen Q."/>
        </authorList>
    </citation>
    <scope>NUCLEOTIDE SEQUENCE</scope>
    <source>
        <strain evidence="10">SCAU 2101</strain>
    </source>
</reference>
<evidence type="ECO:0000256" key="2">
    <source>
        <dbReference type="ARBA" id="ARBA00022679"/>
    </source>
</evidence>
<dbReference type="CDD" id="cd02503">
    <property type="entry name" value="MobA"/>
    <property type="match status" value="1"/>
</dbReference>
<accession>A0A9X2X5T4</accession>
<dbReference type="AlphaFoldDB" id="A0A9X2X5T4"/>
<feature type="binding site" evidence="8">
    <location>
        <begin position="9"/>
        <end position="11"/>
    </location>
    <ligand>
        <name>GTP</name>
        <dbReference type="ChEBI" id="CHEBI:37565"/>
    </ligand>
</feature>
<keyword evidence="2 8" id="KW-0808">Transferase</keyword>
<name>A0A9X2X5T4_9HYPH</name>
<evidence type="ECO:0000256" key="6">
    <source>
        <dbReference type="ARBA" id="ARBA00023134"/>
    </source>
</evidence>
<evidence type="ECO:0000256" key="7">
    <source>
        <dbReference type="ARBA" id="ARBA00023150"/>
    </source>
</evidence>
<dbReference type="InterPro" id="IPR025877">
    <property type="entry name" value="MobA-like_NTP_Trfase"/>
</dbReference>
<keyword evidence="3 8" id="KW-0479">Metal-binding</keyword>
<keyword evidence="6 8" id="KW-0342">GTP-binding</keyword>
<dbReference type="Gene3D" id="3.90.550.10">
    <property type="entry name" value="Spore Coat Polysaccharide Biosynthesis Protein SpsA, Chain A"/>
    <property type="match status" value="1"/>
</dbReference>
<dbReference type="GO" id="GO:0005525">
    <property type="term" value="F:GTP binding"/>
    <property type="evidence" value="ECO:0007669"/>
    <property type="project" value="UniProtKB-UniRule"/>
</dbReference>
<evidence type="ECO:0000256" key="3">
    <source>
        <dbReference type="ARBA" id="ARBA00022723"/>
    </source>
</evidence>
<dbReference type="RefSeq" id="WP_261514104.1">
    <property type="nucleotide sequence ID" value="NZ_JAODNV010000005.1"/>
</dbReference>
<dbReference type="HAMAP" id="MF_00316">
    <property type="entry name" value="MobA"/>
    <property type="match status" value="1"/>
</dbReference>
<comment type="similarity">
    <text evidence="8">Belongs to the MobA family.</text>
</comment>
<dbReference type="NCBIfam" id="TIGR02665">
    <property type="entry name" value="molyb_mobA"/>
    <property type="match status" value="1"/>
</dbReference>
<comment type="function">
    <text evidence="8">Transfers a GMP moiety from GTP to Mo-molybdopterin (Mo-MPT) cofactor (Moco or molybdenum cofactor) to form Mo-molybdopterin guanine dinucleotide (Mo-MGD) cofactor.</text>
</comment>